<gene>
    <name evidence="2" type="ORF">CHL78_005955</name>
</gene>
<dbReference type="EMBL" id="NOJY02000008">
    <property type="protein sequence ID" value="RDY28138.1"/>
    <property type="molecule type" value="Genomic_DNA"/>
</dbReference>
<dbReference type="Gene3D" id="1.10.10.10">
    <property type="entry name" value="Winged helix-like DNA-binding domain superfamily/Winged helix DNA-binding domain"/>
    <property type="match status" value="1"/>
</dbReference>
<dbReference type="OrthoDB" id="9802364at2"/>
<accession>A0A371J647</accession>
<dbReference type="InterPro" id="IPR036388">
    <property type="entry name" value="WH-like_DNA-bd_sf"/>
</dbReference>
<dbReference type="SUPFAM" id="SSF46785">
    <property type="entry name" value="Winged helix' DNA-binding domain"/>
    <property type="match status" value="1"/>
</dbReference>
<evidence type="ECO:0000259" key="1">
    <source>
        <dbReference type="Pfam" id="PF01726"/>
    </source>
</evidence>
<dbReference type="InterPro" id="IPR006199">
    <property type="entry name" value="LexA_DNA-bd_dom"/>
</dbReference>
<reference evidence="2 3" key="1">
    <citation type="journal article" date="2017" name="Genome Announc.">
        <title>Draft Genome Sequence of Romboutsia weinsteinii sp. nov. Strain CCRI-19649(T) Isolated from Surface Water.</title>
        <authorList>
            <person name="Maheux A.F."/>
            <person name="Boudreau D.K."/>
            <person name="Berube E."/>
            <person name="Boissinot M."/>
            <person name="Cantin P."/>
            <person name="Raymond F."/>
            <person name="Corbeil J."/>
            <person name="Omar R.F."/>
            <person name="Bergeron M.G."/>
        </authorList>
    </citation>
    <scope>NUCLEOTIDE SEQUENCE [LARGE SCALE GENOMIC DNA]</scope>
    <source>
        <strain evidence="2 3">CCRI-19649</strain>
    </source>
</reference>
<evidence type="ECO:0000313" key="3">
    <source>
        <dbReference type="Proteomes" id="UP000215694"/>
    </source>
</evidence>
<organism evidence="2 3">
    <name type="scientific">Romboutsia weinsteinii</name>
    <dbReference type="NCBI Taxonomy" id="2020949"/>
    <lineage>
        <taxon>Bacteria</taxon>
        <taxon>Bacillati</taxon>
        <taxon>Bacillota</taxon>
        <taxon>Clostridia</taxon>
        <taxon>Peptostreptococcales</taxon>
        <taxon>Peptostreptococcaceae</taxon>
        <taxon>Romboutsia</taxon>
    </lineage>
</organism>
<protein>
    <recommendedName>
        <fullName evidence="1">LexA repressor DNA-binding domain-containing protein</fullName>
    </recommendedName>
</protein>
<dbReference type="GO" id="GO:0004252">
    <property type="term" value="F:serine-type endopeptidase activity"/>
    <property type="evidence" value="ECO:0007669"/>
    <property type="project" value="InterPro"/>
</dbReference>
<feature type="domain" description="LexA repressor DNA-binding" evidence="1">
    <location>
        <begin position="11"/>
        <end position="65"/>
    </location>
</feature>
<evidence type="ECO:0000313" key="2">
    <source>
        <dbReference type="EMBL" id="RDY28138.1"/>
    </source>
</evidence>
<dbReference type="AlphaFoldDB" id="A0A371J647"/>
<dbReference type="RefSeq" id="WP_094368209.1">
    <property type="nucleotide sequence ID" value="NZ_NOJY02000008.1"/>
</dbReference>
<comment type="caution">
    <text evidence="2">The sequence shown here is derived from an EMBL/GenBank/DDBJ whole genome shotgun (WGS) entry which is preliminary data.</text>
</comment>
<dbReference type="GO" id="GO:0006508">
    <property type="term" value="P:proteolysis"/>
    <property type="evidence" value="ECO:0007669"/>
    <property type="project" value="InterPro"/>
</dbReference>
<name>A0A371J647_9FIRM</name>
<keyword evidence="3" id="KW-1185">Reference proteome</keyword>
<sequence length="71" mass="8192">MDNRGEKMRYKILKEVNTFIDENGFSPTVREIGSLVGLRSSSTVFYHLEILEELGKIKKHPNISRSIIVKK</sequence>
<proteinExistence type="predicted"/>
<dbReference type="Pfam" id="PF01726">
    <property type="entry name" value="LexA_DNA_bind"/>
    <property type="match status" value="1"/>
</dbReference>
<dbReference type="InterPro" id="IPR036390">
    <property type="entry name" value="WH_DNA-bd_sf"/>
</dbReference>
<dbReference type="Proteomes" id="UP000215694">
    <property type="component" value="Unassembled WGS sequence"/>
</dbReference>